<dbReference type="SUPFAM" id="SSF54695">
    <property type="entry name" value="POZ domain"/>
    <property type="match status" value="1"/>
</dbReference>
<organism evidence="1 2">
    <name type="scientific">Hypsizygus marmoreus</name>
    <name type="common">White beech mushroom</name>
    <name type="synonym">Agaricus marmoreus</name>
    <dbReference type="NCBI Taxonomy" id="39966"/>
    <lineage>
        <taxon>Eukaryota</taxon>
        <taxon>Fungi</taxon>
        <taxon>Dikarya</taxon>
        <taxon>Basidiomycota</taxon>
        <taxon>Agaricomycotina</taxon>
        <taxon>Agaricomycetes</taxon>
        <taxon>Agaricomycetidae</taxon>
        <taxon>Agaricales</taxon>
        <taxon>Tricholomatineae</taxon>
        <taxon>Lyophyllaceae</taxon>
        <taxon>Hypsizygus</taxon>
    </lineage>
</organism>
<dbReference type="Gene3D" id="3.30.710.10">
    <property type="entry name" value="Potassium Channel Kv1.1, Chain A"/>
    <property type="match status" value="1"/>
</dbReference>
<evidence type="ECO:0000313" key="1">
    <source>
        <dbReference type="EMBL" id="RDB24424.1"/>
    </source>
</evidence>
<dbReference type="AlphaFoldDB" id="A0A369JYC2"/>
<sequence>MATATRQEPPSPNTDFWFDDGSIVLVVEDTAFRIHQSILDKHSDVFADPSTAPQSRKDADSIEGCPVVHLNDSLADFTDVMKALYEPFHFDKLSSEADLSTLISFVAGILRISTKYKLHRLRQKCIAVLQTKFPSTLEGCDALLASGYKYVSSTIVRAIPLARETNVSELLPWAFYISANISTDALLENPILSWRDKALCIAGKNQLWEMQKSMTHRFLFDFSKALTCQHACQSRLPQSMNWRRAEELRASPHPLHLFEDWDSLKVCAKCLELVQLQHQKGREQLWKSLPSVFHLGSWDEIQKDQNR</sequence>
<protein>
    <recommendedName>
        <fullName evidence="3">BTB domain-containing protein</fullName>
    </recommendedName>
</protein>
<dbReference type="STRING" id="39966.A0A369JYC2"/>
<dbReference type="InterPro" id="IPR011333">
    <property type="entry name" value="SKP1/BTB/POZ_sf"/>
</dbReference>
<name>A0A369JYC2_HYPMA</name>
<dbReference type="Proteomes" id="UP000076154">
    <property type="component" value="Unassembled WGS sequence"/>
</dbReference>
<dbReference type="EMBL" id="LUEZ02000044">
    <property type="protein sequence ID" value="RDB24424.1"/>
    <property type="molecule type" value="Genomic_DNA"/>
</dbReference>
<reference evidence="1" key="1">
    <citation type="submission" date="2018-04" db="EMBL/GenBank/DDBJ databases">
        <title>Whole genome sequencing of Hypsizygus marmoreus.</title>
        <authorList>
            <person name="Choi I.-G."/>
            <person name="Min B."/>
            <person name="Kim J.-G."/>
            <person name="Kim S."/>
            <person name="Oh Y.-L."/>
            <person name="Kong W.-S."/>
            <person name="Park H."/>
            <person name="Jeong J."/>
            <person name="Song E.-S."/>
        </authorList>
    </citation>
    <scope>NUCLEOTIDE SEQUENCE [LARGE SCALE GENOMIC DNA]</scope>
    <source>
        <strain evidence="1">51987-8</strain>
    </source>
</reference>
<accession>A0A369JYC2</accession>
<gene>
    <name evidence="1" type="ORF">Hypma_008466</name>
</gene>
<dbReference type="InParanoid" id="A0A369JYC2"/>
<evidence type="ECO:0008006" key="3">
    <source>
        <dbReference type="Google" id="ProtNLM"/>
    </source>
</evidence>
<proteinExistence type="predicted"/>
<evidence type="ECO:0000313" key="2">
    <source>
        <dbReference type="Proteomes" id="UP000076154"/>
    </source>
</evidence>
<comment type="caution">
    <text evidence="1">The sequence shown here is derived from an EMBL/GenBank/DDBJ whole genome shotgun (WGS) entry which is preliminary data.</text>
</comment>
<dbReference type="OrthoDB" id="3218112at2759"/>
<keyword evidence="2" id="KW-1185">Reference proteome</keyword>